<dbReference type="EMBL" id="JBHUPD010000002">
    <property type="protein sequence ID" value="MFD2873169.1"/>
    <property type="molecule type" value="Genomic_DNA"/>
</dbReference>
<gene>
    <name evidence="2" type="ORF">ACFS5N_11855</name>
</gene>
<evidence type="ECO:0000256" key="1">
    <source>
        <dbReference type="SAM" id="Phobius"/>
    </source>
</evidence>
<reference evidence="3" key="1">
    <citation type="journal article" date="2019" name="Int. J. Syst. Evol. Microbiol.">
        <title>The Global Catalogue of Microorganisms (GCM) 10K type strain sequencing project: providing services to taxonomists for standard genome sequencing and annotation.</title>
        <authorList>
            <consortium name="The Broad Institute Genomics Platform"/>
            <consortium name="The Broad Institute Genome Sequencing Center for Infectious Disease"/>
            <person name="Wu L."/>
            <person name="Ma J."/>
        </authorList>
    </citation>
    <scope>NUCLEOTIDE SEQUENCE [LARGE SCALE GENOMIC DNA]</scope>
    <source>
        <strain evidence="3">KCTC 22437</strain>
    </source>
</reference>
<accession>A0ABW5YDT7</accession>
<sequence length="156" mass="17208">MKADKDEKLKALLKQAGSDKPAERFTDSVMQIIEADAAREAALRSVLKQHFAEGPSFDFTANVMRGLNTQRKPVVIKPVISKRAWYAIWAVLAVMLIVAFLAGGTNQQAVVDNSEISHLVNQLQTVSPTVVLAFVLAAILLLGDYWFSERRKAVVN</sequence>
<proteinExistence type="predicted"/>
<keyword evidence="3" id="KW-1185">Reference proteome</keyword>
<feature type="transmembrane region" description="Helical" evidence="1">
    <location>
        <begin position="125"/>
        <end position="147"/>
    </location>
</feature>
<evidence type="ECO:0000313" key="3">
    <source>
        <dbReference type="Proteomes" id="UP001597557"/>
    </source>
</evidence>
<feature type="transmembrane region" description="Helical" evidence="1">
    <location>
        <begin position="84"/>
        <end position="105"/>
    </location>
</feature>
<evidence type="ECO:0000313" key="2">
    <source>
        <dbReference type="EMBL" id="MFD2873169.1"/>
    </source>
</evidence>
<dbReference type="Proteomes" id="UP001597557">
    <property type="component" value="Unassembled WGS sequence"/>
</dbReference>
<keyword evidence="1" id="KW-1133">Transmembrane helix</keyword>
<organism evidence="2 3">
    <name type="scientific">Mucilaginibacter ximonensis</name>
    <dbReference type="NCBI Taxonomy" id="538021"/>
    <lineage>
        <taxon>Bacteria</taxon>
        <taxon>Pseudomonadati</taxon>
        <taxon>Bacteroidota</taxon>
        <taxon>Sphingobacteriia</taxon>
        <taxon>Sphingobacteriales</taxon>
        <taxon>Sphingobacteriaceae</taxon>
        <taxon>Mucilaginibacter</taxon>
    </lineage>
</organism>
<protein>
    <submittedName>
        <fullName evidence="2">Uncharacterized protein</fullName>
    </submittedName>
</protein>
<comment type="caution">
    <text evidence="2">The sequence shown here is derived from an EMBL/GenBank/DDBJ whole genome shotgun (WGS) entry which is preliminary data.</text>
</comment>
<dbReference type="RefSeq" id="WP_377185631.1">
    <property type="nucleotide sequence ID" value="NZ_JBHUPD010000002.1"/>
</dbReference>
<keyword evidence="1" id="KW-0472">Membrane</keyword>
<name>A0ABW5YDT7_9SPHI</name>
<keyword evidence="1" id="KW-0812">Transmembrane</keyword>